<dbReference type="InterPro" id="IPR013324">
    <property type="entry name" value="RNA_pol_sigma_r3/r4-like"/>
</dbReference>
<evidence type="ECO:0000256" key="2">
    <source>
        <dbReference type="ARBA" id="ARBA00023015"/>
    </source>
</evidence>
<dbReference type="PANTHER" id="PTHR43133">
    <property type="entry name" value="RNA POLYMERASE ECF-TYPE SIGMA FACTO"/>
    <property type="match status" value="1"/>
</dbReference>
<dbReference type="GO" id="GO:0006352">
    <property type="term" value="P:DNA-templated transcription initiation"/>
    <property type="evidence" value="ECO:0007669"/>
    <property type="project" value="InterPro"/>
</dbReference>
<dbReference type="Pfam" id="PF08281">
    <property type="entry name" value="Sigma70_r4_2"/>
    <property type="match status" value="1"/>
</dbReference>
<protein>
    <submittedName>
        <fullName evidence="7">Sigma-70 family RNA polymerase sigma factor</fullName>
    </submittedName>
</protein>
<keyword evidence="5" id="KW-0812">Transmembrane</keyword>
<evidence type="ECO:0000256" key="4">
    <source>
        <dbReference type="ARBA" id="ARBA00023163"/>
    </source>
</evidence>
<dbReference type="InterPro" id="IPR013249">
    <property type="entry name" value="RNA_pol_sigma70_r4_t2"/>
</dbReference>
<comment type="similarity">
    <text evidence="1">Belongs to the sigma-70 factor family. ECF subfamily.</text>
</comment>
<accession>A0A4Q1D5N2</accession>
<dbReference type="Gene3D" id="1.10.1740.10">
    <property type="match status" value="1"/>
</dbReference>
<evidence type="ECO:0000313" key="8">
    <source>
        <dbReference type="Proteomes" id="UP000290545"/>
    </source>
</evidence>
<dbReference type="EMBL" id="SDHZ01000002">
    <property type="protein sequence ID" value="RXK83163.1"/>
    <property type="molecule type" value="Genomic_DNA"/>
</dbReference>
<keyword evidence="8" id="KW-1185">Reference proteome</keyword>
<keyword evidence="2" id="KW-0805">Transcription regulation</keyword>
<dbReference type="AlphaFoldDB" id="A0A4Q1D5N2"/>
<organism evidence="7 8">
    <name type="scientific">Filimonas effusa</name>
    <dbReference type="NCBI Taxonomy" id="2508721"/>
    <lineage>
        <taxon>Bacteria</taxon>
        <taxon>Pseudomonadati</taxon>
        <taxon>Bacteroidota</taxon>
        <taxon>Chitinophagia</taxon>
        <taxon>Chitinophagales</taxon>
        <taxon>Chitinophagaceae</taxon>
        <taxon>Filimonas</taxon>
    </lineage>
</organism>
<dbReference type="SUPFAM" id="SSF88659">
    <property type="entry name" value="Sigma3 and sigma4 domains of RNA polymerase sigma factors"/>
    <property type="match status" value="1"/>
</dbReference>
<keyword evidence="5" id="KW-1133">Transmembrane helix</keyword>
<dbReference type="InterPro" id="IPR013325">
    <property type="entry name" value="RNA_pol_sigma_r2"/>
</dbReference>
<dbReference type="InterPro" id="IPR036388">
    <property type="entry name" value="WH-like_DNA-bd_sf"/>
</dbReference>
<evidence type="ECO:0000259" key="6">
    <source>
        <dbReference type="Pfam" id="PF08281"/>
    </source>
</evidence>
<keyword evidence="3" id="KW-0731">Sigma factor</keyword>
<gene>
    <name evidence="7" type="ORF">ESB13_13675</name>
</gene>
<feature type="domain" description="RNA polymerase sigma factor 70 region 4 type 2" evidence="6">
    <location>
        <begin position="173"/>
        <end position="223"/>
    </location>
</feature>
<evidence type="ECO:0000256" key="1">
    <source>
        <dbReference type="ARBA" id="ARBA00010641"/>
    </source>
</evidence>
<dbReference type="PANTHER" id="PTHR43133:SF46">
    <property type="entry name" value="RNA POLYMERASE SIGMA-70 FACTOR ECF SUBFAMILY"/>
    <property type="match status" value="1"/>
</dbReference>
<dbReference type="InterPro" id="IPR039425">
    <property type="entry name" value="RNA_pol_sigma-70-like"/>
</dbReference>
<dbReference type="Gene3D" id="1.10.10.10">
    <property type="entry name" value="Winged helix-like DNA-binding domain superfamily/Winged helix DNA-binding domain"/>
    <property type="match status" value="1"/>
</dbReference>
<proteinExistence type="inferred from homology"/>
<evidence type="ECO:0000313" key="7">
    <source>
        <dbReference type="EMBL" id="RXK83163.1"/>
    </source>
</evidence>
<evidence type="ECO:0000256" key="3">
    <source>
        <dbReference type="ARBA" id="ARBA00023082"/>
    </source>
</evidence>
<dbReference type="GO" id="GO:0003677">
    <property type="term" value="F:DNA binding"/>
    <property type="evidence" value="ECO:0007669"/>
    <property type="project" value="InterPro"/>
</dbReference>
<dbReference type="InterPro" id="IPR014284">
    <property type="entry name" value="RNA_pol_sigma-70_dom"/>
</dbReference>
<keyword evidence="4" id="KW-0804">Transcription</keyword>
<dbReference type="CDD" id="cd06171">
    <property type="entry name" value="Sigma70_r4"/>
    <property type="match status" value="1"/>
</dbReference>
<reference evidence="7 8" key="1">
    <citation type="submission" date="2019-01" db="EMBL/GenBank/DDBJ databases">
        <title>Filimonas sp. strain TTM-71.</title>
        <authorList>
            <person name="Chen W.-M."/>
        </authorList>
    </citation>
    <scope>NUCLEOTIDE SEQUENCE [LARGE SCALE GENOMIC DNA]</scope>
    <source>
        <strain evidence="7 8">TTM-71</strain>
    </source>
</reference>
<dbReference type="OrthoDB" id="9782991at2"/>
<evidence type="ECO:0000256" key="5">
    <source>
        <dbReference type="SAM" id="Phobius"/>
    </source>
</evidence>
<name>A0A4Q1D5N2_9BACT</name>
<dbReference type="Proteomes" id="UP000290545">
    <property type="component" value="Unassembled WGS sequence"/>
</dbReference>
<sequence length="260" mass="30418">MPQQFQRKRRFIAVASEKLLHCILLTLVLFFLFCTRKPIKQVLNDQPKHATQLSPGDDLYLRIAGGDEQAFRQAYHLFKSRLFFHARQFQLEWDEIKDVVADAFIALWNARAQLQSNEHLKNLLYFAVRNHALKLLESKSRRNAFLNTLQEPEQTSVDTDVSHRIIEAEMSHLLTEAISELGPDYRRIFELSYYEGKNPREIAAILDANPATVRSQKRRAIEMLRSWIQKRTFLLLLSISILNADWQLLKKILTFLARKG</sequence>
<dbReference type="SUPFAM" id="SSF88946">
    <property type="entry name" value="Sigma2 domain of RNA polymerase sigma factors"/>
    <property type="match status" value="1"/>
</dbReference>
<comment type="caution">
    <text evidence="7">The sequence shown here is derived from an EMBL/GenBank/DDBJ whole genome shotgun (WGS) entry which is preliminary data.</text>
</comment>
<dbReference type="GO" id="GO:0016987">
    <property type="term" value="F:sigma factor activity"/>
    <property type="evidence" value="ECO:0007669"/>
    <property type="project" value="UniProtKB-KW"/>
</dbReference>
<keyword evidence="5" id="KW-0472">Membrane</keyword>
<dbReference type="NCBIfam" id="TIGR02937">
    <property type="entry name" value="sigma70-ECF"/>
    <property type="match status" value="1"/>
</dbReference>
<feature type="transmembrane region" description="Helical" evidence="5">
    <location>
        <begin position="12"/>
        <end position="33"/>
    </location>
</feature>